<protein>
    <submittedName>
        <fullName evidence="2">Uncharacterized protein</fullName>
    </submittedName>
</protein>
<gene>
    <name evidence="2" type="ORF">CKO45_03020</name>
</gene>
<reference evidence="2 3" key="1">
    <citation type="journal article" date="2020" name="Microorganisms">
        <title>Osmotic Adaptation and Compatible Solute Biosynthesis of Phototrophic Bacteria as Revealed from Genome Analyses.</title>
        <authorList>
            <person name="Imhoff J.F."/>
            <person name="Rahn T."/>
            <person name="Kunzel S."/>
            <person name="Keller A."/>
            <person name="Neulinger S.C."/>
        </authorList>
    </citation>
    <scope>NUCLEOTIDE SEQUENCE [LARGE SCALE GENOMIC DNA]</scope>
    <source>
        <strain evidence="2 3">DSM 15382</strain>
    </source>
</reference>
<dbReference type="Proteomes" id="UP000697995">
    <property type="component" value="Unassembled WGS sequence"/>
</dbReference>
<organism evidence="2 3">
    <name type="scientific">Paracraurococcus ruber</name>
    <dbReference type="NCBI Taxonomy" id="77675"/>
    <lineage>
        <taxon>Bacteria</taxon>
        <taxon>Pseudomonadati</taxon>
        <taxon>Pseudomonadota</taxon>
        <taxon>Alphaproteobacteria</taxon>
        <taxon>Acetobacterales</taxon>
        <taxon>Roseomonadaceae</taxon>
        <taxon>Paracraurococcus</taxon>
    </lineage>
</organism>
<feature type="region of interest" description="Disordered" evidence="1">
    <location>
        <begin position="1"/>
        <end position="96"/>
    </location>
</feature>
<evidence type="ECO:0000313" key="2">
    <source>
        <dbReference type="EMBL" id="MBK1657200.1"/>
    </source>
</evidence>
<accession>A0ABS1CS87</accession>
<dbReference type="EMBL" id="NRSG01000012">
    <property type="protein sequence ID" value="MBK1657200.1"/>
    <property type="molecule type" value="Genomic_DNA"/>
</dbReference>
<feature type="compositionally biased region" description="Basic residues" evidence="1">
    <location>
        <begin position="87"/>
        <end position="96"/>
    </location>
</feature>
<keyword evidence="3" id="KW-1185">Reference proteome</keyword>
<evidence type="ECO:0000313" key="3">
    <source>
        <dbReference type="Proteomes" id="UP000697995"/>
    </source>
</evidence>
<comment type="caution">
    <text evidence="2">The sequence shown here is derived from an EMBL/GenBank/DDBJ whole genome shotgun (WGS) entry which is preliminary data.</text>
</comment>
<name>A0ABS1CS87_9PROT</name>
<sequence length="96" mass="10812">MVQRFRQHPALFPRRHRPAQQRGAAGGGMRLPALREQAGQHRQRIRLRPAGQHRADRLRPGGCEAQLRHAPFRHAEREGDGAGAGRAHARSGPRQR</sequence>
<proteinExistence type="predicted"/>
<evidence type="ECO:0000256" key="1">
    <source>
        <dbReference type="SAM" id="MobiDB-lite"/>
    </source>
</evidence>